<feature type="signal peptide" evidence="1">
    <location>
        <begin position="1"/>
        <end position="35"/>
    </location>
</feature>
<dbReference type="RefSeq" id="WP_340274110.1">
    <property type="nucleotide sequence ID" value="NZ_JBAKIA010000005.1"/>
</dbReference>
<protein>
    <recommendedName>
        <fullName evidence="4">Tat pathway signal sequence domain protein</fullName>
    </recommendedName>
</protein>
<evidence type="ECO:0000256" key="1">
    <source>
        <dbReference type="SAM" id="SignalP"/>
    </source>
</evidence>
<proteinExistence type="predicted"/>
<keyword evidence="1" id="KW-0732">Signal</keyword>
<accession>A0ABU8TJN3</accession>
<comment type="caution">
    <text evidence="2">The sequence shown here is derived from an EMBL/GenBank/DDBJ whole genome shotgun (WGS) entry which is preliminary data.</text>
</comment>
<dbReference type="Proteomes" id="UP001385499">
    <property type="component" value="Unassembled WGS sequence"/>
</dbReference>
<evidence type="ECO:0000313" key="3">
    <source>
        <dbReference type="Proteomes" id="UP001385499"/>
    </source>
</evidence>
<name>A0ABU8TJN3_9HYPH</name>
<feature type="chain" id="PRO_5045373585" description="Tat pathway signal sequence domain protein" evidence="1">
    <location>
        <begin position="36"/>
        <end position="155"/>
    </location>
</feature>
<gene>
    <name evidence="2" type="ORF">V6575_09745</name>
</gene>
<sequence length="155" mass="16561">MKQTFGKGFLSHRRTTVCLAATMAYALSAPFVVQAAENNLSLELNRASETANGCMLSFVASNSTGQALGGLAYEFVLFNADGLVDQMTAFDFGAIQDQKTVVRQFELAGVKCPSIGKILVNGAARCDLVDPQPGTENMCITALEPKTRTTIAFIK</sequence>
<organism evidence="2 3">
    <name type="scientific">Roseibium algae</name>
    <dbReference type="NCBI Taxonomy" id="3123038"/>
    <lineage>
        <taxon>Bacteria</taxon>
        <taxon>Pseudomonadati</taxon>
        <taxon>Pseudomonadota</taxon>
        <taxon>Alphaproteobacteria</taxon>
        <taxon>Hyphomicrobiales</taxon>
        <taxon>Stappiaceae</taxon>
        <taxon>Roseibium</taxon>
    </lineage>
</organism>
<dbReference type="EMBL" id="JBAKIA010000005">
    <property type="protein sequence ID" value="MEJ8474370.1"/>
    <property type="molecule type" value="Genomic_DNA"/>
</dbReference>
<reference evidence="2 3" key="1">
    <citation type="submission" date="2024-02" db="EMBL/GenBank/DDBJ databases">
        <title>Roseibium algae sp. nov., isolated from marine alga (Grateloupia sp.), showing potential in myo-inositol conversion.</title>
        <authorList>
            <person name="Wang Y."/>
        </authorList>
    </citation>
    <scope>NUCLEOTIDE SEQUENCE [LARGE SCALE GENOMIC DNA]</scope>
    <source>
        <strain evidence="2 3">H3510</strain>
    </source>
</reference>
<evidence type="ECO:0008006" key="4">
    <source>
        <dbReference type="Google" id="ProtNLM"/>
    </source>
</evidence>
<evidence type="ECO:0000313" key="2">
    <source>
        <dbReference type="EMBL" id="MEJ8474370.1"/>
    </source>
</evidence>
<keyword evidence="3" id="KW-1185">Reference proteome</keyword>